<dbReference type="AlphaFoldDB" id="A0A3E1YGB3"/>
<dbReference type="InterPro" id="IPR042236">
    <property type="entry name" value="PI3K_accessory_sf"/>
</dbReference>
<dbReference type="SUPFAM" id="SSF48371">
    <property type="entry name" value="ARM repeat"/>
    <property type="match status" value="1"/>
</dbReference>
<proteinExistence type="predicted"/>
<evidence type="ECO:0008006" key="3">
    <source>
        <dbReference type="Google" id="ProtNLM"/>
    </source>
</evidence>
<keyword evidence="2" id="KW-1185">Reference proteome</keyword>
<dbReference type="Proteomes" id="UP000260644">
    <property type="component" value="Unassembled WGS sequence"/>
</dbReference>
<reference evidence="1 2" key="1">
    <citation type="submission" date="2018-07" db="EMBL/GenBank/DDBJ databases">
        <title>Chitinophaga K2CV101002-2 sp. nov., isolated from a monsoon evergreen broad-leaved forest soil.</title>
        <authorList>
            <person name="Lv Y."/>
        </authorList>
    </citation>
    <scope>NUCLEOTIDE SEQUENCE [LARGE SCALE GENOMIC DNA]</scope>
    <source>
        <strain evidence="1 2">GDMCC 1.1288</strain>
    </source>
</reference>
<evidence type="ECO:0000313" key="1">
    <source>
        <dbReference type="EMBL" id="RFS26230.1"/>
    </source>
</evidence>
<dbReference type="OrthoDB" id="1495003at2"/>
<gene>
    <name evidence="1" type="ORF">DVR12_00110</name>
</gene>
<dbReference type="InterPro" id="IPR016024">
    <property type="entry name" value="ARM-type_fold"/>
</dbReference>
<accession>A0A3E1YGB3</accession>
<evidence type="ECO:0000313" key="2">
    <source>
        <dbReference type="Proteomes" id="UP000260644"/>
    </source>
</evidence>
<protein>
    <recommendedName>
        <fullName evidence="3">DUF2019 domain-containing protein</fullName>
    </recommendedName>
</protein>
<organism evidence="1 2">
    <name type="scientific">Chitinophaga silvatica</name>
    <dbReference type="NCBI Taxonomy" id="2282649"/>
    <lineage>
        <taxon>Bacteria</taxon>
        <taxon>Pseudomonadati</taxon>
        <taxon>Bacteroidota</taxon>
        <taxon>Chitinophagia</taxon>
        <taxon>Chitinophagales</taxon>
        <taxon>Chitinophagaceae</taxon>
        <taxon>Chitinophaga</taxon>
    </lineage>
</organism>
<comment type="caution">
    <text evidence="1">The sequence shown here is derived from an EMBL/GenBank/DDBJ whole genome shotgun (WGS) entry which is preliminary data.</text>
</comment>
<sequence>MKEIKDLIKDFSDATILQHQYTLNADYKRGNIEARRIDNIFQKIKSQGGMEELLQLIYSDIPEIAVMASTYCMRYNPEKCLQVLEEISVKKLKYTSLGAEYAIKNWKSGNWHIG</sequence>
<name>A0A3E1YGB3_9BACT</name>
<dbReference type="EMBL" id="QPMM01000001">
    <property type="protein sequence ID" value="RFS26230.1"/>
    <property type="molecule type" value="Genomic_DNA"/>
</dbReference>
<dbReference type="Gene3D" id="1.25.40.70">
    <property type="entry name" value="Phosphatidylinositol 3-kinase, accessory domain (PIK)"/>
    <property type="match status" value="1"/>
</dbReference>
<dbReference type="RefSeq" id="WP_116973424.1">
    <property type="nucleotide sequence ID" value="NZ_QPMM01000001.1"/>
</dbReference>